<dbReference type="Gene3D" id="3.90.226.10">
    <property type="entry name" value="2-enoyl-CoA Hydratase, Chain A, domain 1"/>
    <property type="match status" value="1"/>
</dbReference>
<dbReference type="SUPFAM" id="SSF50156">
    <property type="entry name" value="PDZ domain-like"/>
    <property type="match status" value="1"/>
</dbReference>
<protein>
    <recommendedName>
        <fullName evidence="11">PDZ domain-containing protein</fullName>
    </recommendedName>
</protein>
<comment type="similarity">
    <text evidence="1">Belongs to the peptidase S41A family.</text>
</comment>
<dbReference type="PANTHER" id="PTHR32060:SF22">
    <property type="entry name" value="CARBOXYL-TERMINAL-PROCESSING PEPTIDASE 3, CHLOROPLASTIC"/>
    <property type="match status" value="1"/>
</dbReference>
<keyword evidence="6" id="KW-0812">Transmembrane</keyword>
<dbReference type="InterPro" id="IPR005151">
    <property type="entry name" value="Tail-specific_protease"/>
</dbReference>
<evidence type="ECO:0008006" key="11">
    <source>
        <dbReference type="Google" id="ProtNLM"/>
    </source>
</evidence>
<evidence type="ECO:0000256" key="1">
    <source>
        <dbReference type="ARBA" id="ARBA00009179"/>
    </source>
</evidence>
<evidence type="ECO:0000256" key="5">
    <source>
        <dbReference type="SAM" id="MobiDB-lite"/>
    </source>
</evidence>
<feature type="chain" id="PRO_5031192386" description="PDZ domain-containing protein" evidence="7">
    <location>
        <begin position="36"/>
        <end position="865"/>
    </location>
</feature>
<dbReference type="InterPro" id="IPR004447">
    <property type="entry name" value="Peptidase_S41A"/>
</dbReference>
<evidence type="ECO:0000256" key="4">
    <source>
        <dbReference type="ARBA" id="ARBA00022825"/>
    </source>
</evidence>
<feature type="transmembrane region" description="Helical" evidence="6">
    <location>
        <begin position="181"/>
        <end position="202"/>
    </location>
</feature>
<gene>
    <name evidence="10" type="ORF">DBRI00130_LOCUS4351</name>
</gene>
<dbReference type="PANTHER" id="PTHR32060">
    <property type="entry name" value="TAIL-SPECIFIC PROTEASE"/>
    <property type="match status" value="1"/>
</dbReference>
<sequence length="865" mass="94786">MQQQHQRSHRGKCCSVKNTLLGASALLLLAPYLNCNNACYNGDTGRRFVGGVVMVQSFSPTSPLTQPRMSLPSRSSSFTTHSTKQTGLVVKSDEMTIQSTNHLNTVNGMIFRRTNFQKQRSTSLVRMQMVKKDNNDNKNEKENNGDESKTSMIISKLPPEMVDFVKKLVAKFLNILPGLKIAVISATVGAVLTFVAIFAPIYDEIDATTESVTLFETILYDLDQRYVDKVDTQKLFETGVSAMLRSLDPYTEFEGKSDAEAMTETVSGRYAGVGLVISGATLRDGIDIPDDDLTDVAIGGESTNEGGSKLLPKDALNDQKRLNQKESLDDKTPVTRNDIDKDDLLAEDEKEERLNKRRAMARVKDQGIRVVSAFEGYAFDYGMRVGDKIVAIDGKPITDKTSVEDVRNMLRGTPQTTVDVTFLRDGVEGENTVSLPRQTVRIPDVKLAALVGDPKEGMGYISLTGFAANAGLEVRNSIIGLQRLAENASGGERSLQGLVLDLRGNPGGLLTSAVDVASLLVPKGSDIVSARGRGFPGVVYRSQVDPVLDPQTKLVVLVNSQTASAAEIVSGAVQDLDVGVIVGNERTFGKGLVQNVEDLPYNTALKYTVAKYYTPSGRCIQSTNYKEGGGLNAKDNGRYEAQKVKDKDKSVFYTKNGREVKDGGGVEADFKISPPKASLLEITLLRSGVYTDYAAEWSKKNELTSGFAIDDATFRDFKNFVMAKQKEGDIKLEAVYAEPIKDLKKVLKESGYKVSSKELDQLQANIIRDIQKDFDKYESDIKEDIGQNILARYLPERMLIQRGVKSDKQVNAALDLIKDGEKFDKILARTGNVREGIVGGSTFNTAAAGKLLDEDEFAAKFSLKW</sequence>
<dbReference type="InterPro" id="IPR029045">
    <property type="entry name" value="ClpP/crotonase-like_dom_sf"/>
</dbReference>
<evidence type="ECO:0000313" key="10">
    <source>
        <dbReference type="EMBL" id="CAE4586821.1"/>
    </source>
</evidence>
<keyword evidence="3" id="KW-0378">Hydrolase</keyword>
<feature type="signal peptide" evidence="7">
    <location>
        <begin position="1"/>
        <end position="35"/>
    </location>
</feature>
<dbReference type="CDD" id="cd07560">
    <property type="entry name" value="Peptidase_S41_CPP"/>
    <property type="match status" value="1"/>
</dbReference>
<dbReference type="GO" id="GO:0006508">
    <property type="term" value="P:proteolysis"/>
    <property type="evidence" value="ECO:0007669"/>
    <property type="project" value="UniProtKB-KW"/>
</dbReference>
<keyword evidence="2" id="KW-0645">Protease</keyword>
<accession>A0A7S4QKZ0</accession>
<dbReference type="SUPFAM" id="SSF52096">
    <property type="entry name" value="ClpP/crotonase"/>
    <property type="match status" value="1"/>
</dbReference>
<feature type="region of interest" description="Disordered" evidence="5">
    <location>
        <begin position="61"/>
        <end position="85"/>
    </location>
</feature>
<dbReference type="EMBL" id="HBNS01005346">
    <property type="protein sequence ID" value="CAE4586821.1"/>
    <property type="molecule type" value="Transcribed_RNA"/>
</dbReference>
<feature type="domain" description="PDZ" evidence="8">
    <location>
        <begin position="271"/>
        <end position="426"/>
    </location>
</feature>
<feature type="domain" description="Tail specific protease" evidence="9">
    <location>
        <begin position="428"/>
        <end position="624"/>
    </location>
</feature>
<dbReference type="InterPro" id="IPR036034">
    <property type="entry name" value="PDZ_sf"/>
</dbReference>
<dbReference type="Gene3D" id="2.30.42.10">
    <property type="match status" value="1"/>
</dbReference>
<evidence type="ECO:0000259" key="8">
    <source>
        <dbReference type="SMART" id="SM00228"/>
    </source>
</evidence>
<dbReference type="InterPro" id="IPR001478">
    <property type="entry name" value="PDZ"/>
</dbReference>
<evidence type="ECO:0000256" key="3">
    <source>
        <dbReference type="ARBA" id="ARBA00022801"/>
    </source>
</evidence>
<dbReference type="Pfam" id="PF03572">
    <property type="entry name" value="Peptidase_S41"/>
    <property type="match status" value="1"/>
</dbReference>
<feature type="region of interest" description="Disordered" evidence="5">
    <location>
        <begin position="130"/>
        <end position="149"/>
    </location>
</feature>
<dbReference type="GO" id="GO:0004175">
    <property type="term" value="F:endopeptidase activity"/>
    <property type="evidence" value="ECO:0007669"/>
    <property type="project" value="TreeGrafter"/>
</dbReference>
<keyword evidence="6" id="KW-1133">Transmembrane helix</keyword>
<keyword evidence="4" id="KW-0720">Serine protease</keyword>
<proteinExistence type="inferred from homology"/>
<name>A0A7S4QKZ0_9STRA</name>
<dbReference type="SMART" id="SM00245">
    <property type="entry name" value="TSPc"/>
    <property type="match status" value="1"/>
</dbReference>
<keyword evidence="6" id="KW-0472">Membrane</keyword>
<dbReference type="CDD" id="cd06782">
    <property type="entry name" value="cpPDZ_CPP-like"/>
    <property type="match status" value="1"/>
</dbReference>
<dbReference type="GO" id="GO:0008236">
    <property type="term" value="F:serine-type peptidase activity"/>
    <property type="evidence" value="ECO:0007669"/>
    <property type="project" value="UniProtKB-KW"/>
</dbReference>
<evidence type="ECO:0000259" key="9">
    <source>
        <dbReference type="SMART" id="SM00245"/>
    </source>
</evidence>
<reference evidence="10" key="1">
    <citation type="submission" date="2021-01" db="EMBL/GenBank/DDBJ databases">
        <authorList>
            <person name="Corre E."/>
            <person name="Pelletier E."/>
            <person name="Niang G."/>
            <person name="Scheremetjew M."/>
            <person name="Finn R."/>
            <person name="Kale V."/>
            <person name="Holt S."/>
            <person name="Cochrane G."/>
            <person name="Meng A."/>
            <person name="Brown T."/>
            <person name="Cohen L."/>
        </authorList>
    </citation>
    <scope>NUCLEOTIDE SEQUENCE</scope>
    <source>
        <strain evidence="10">GSO104</strain>
    </source>
</reference>
<dbReference type="SMART" id="SM00228">
    <property type="entry name" value="PDZ"/>
    <property type="match status" value="1"/>
</dbReference>
<dbReference type="Pfam" id="PF17820">
    <property type="entry name" value="PDZ_6"/>
    <property type="match status" value="1"/>
</dbReference>
<organism evidence="10">
    <name type="scientific">Ditylum brightwellii</name>
    <dbReference type="NCBI Taxonomy" id="49249"/>
    <lineage>
        <taxon>Eukaryota</taxon>
        <taxon>Sar</taxon>
        <taxon>Stramenopiles</taxon>
        <taxon>Ochrophyta</taxon>
        <taxon>Bacillariophyta</taxon>
        <taxon>Mediophyceae</taxon>
        <taxon>Lithodesmiophycidae</taxon>
        <taxon>Lithodesmiales</taxon>
        <taxon>Lithodesmiaceae</taxon>
        <taxon>Ditylum</taxon>
    </lineage>
</organism>
<dbReference type="InterPro" id="IPR041489">
    <property type="entry name" value="PDZ_6"/>
</dbReference>
<evidence type="ECO:0000256" key="6">
    <source>
        <dbReference type="SAM" id="Phobius"/>
    </source>
</evidence>
<keyword evidence="7" id="KW-0732">Signal</keyword>
<evidence type="ECO:0000256" key="2">
    <source>
        <dbReference type="ARBA" id="ARBA00022670"/>
    </source>
</evidence>
<evidence type="ECO:0000256" key="7">
    <source>
        <dbReference type="SAM" id="SignalP"/>
    </source>
</evidence>
<dbReference type="AlphaFoldDB" id="A0A7S4QKZ0"/>